<comment type="caution">
    <text evidence="2">The sequence shown here is derived from an EMBL/GenBank/DDBJ whole genome shotgun (WGS) entry which is preliminary data.</text>
</comment>
<dbReference type="Pfam" id="PF12937">
    <property type="entry name" value="F-box-like"/>
    <property type="match status" value="1"/>
</dbReference>
<proteinExistence type="predicted"/>
<dbReference type="InterPro" id="IPR001810">
    <property type="entry name" value="F-box_dom"/>
</dbReference>
<dbReference type="Proteomes" id="UP000789375">
    <property type="component" value="Unassembled WGS sequence"/>
</dbReference>
<dbReference type="EMBL" id="CAJVPP010002687">
    <property type="protein sequence ID" value="CAG8608314.1"/>
    <property type="molecule type" value="Genomic_DNA"/>
</dbReference>
<dbReference type="SUPFAM" id="SSF52047">
    <property type="entry name" value="RNI-like"/>
    <property type="match status" value="1"/>
</dbReference>
<protein>
    <submittedName>
        <fullName evidence="2">16219_t:CDS:1</fullName>
    </submittedName>
</protein>
<evidence type="ECO:0000313" key="3">
    <source>
        <dbReference type="Proteomes" id="UP000789375"/>
    </source>
</evidence>
<organism evidence="2 3">
    <name type="scientific">Funneliformis mosseae</name>
    <name type="common">Endomycorrhizal fungus</name>
    <name type="synonym">Glomus mosseae</name>
    <dbReference type="NCBI Taxonomy" id="27381"/>
    <lineage>
        <taxon>Eukaryota</taxon>
        <taxon>Fungi</taxon>
        <taxon>Fungi incertae sedis</taxon>
        <taxon>Mucoromycota</taxon>
        <taxon>Glomeromycotina</taxon>
        <taxon>Glomeromycetes</taxon>
        <taxon>Glomerales</taxon>
        <taxon>Glomeraceae</taxon>
        <taxon>Funneliformis</taxon>
    </lineage>
</organism>
<dbReference type="SUPFAM" id="SSF81383">
    <property type="entry name" value="F-box domain"/>
    <property type="match status" value="1"/>
</dbReference>
<feature type="domain" description="F-box" evidence="1">
    <location>
        <begin position="4"/>
        <end position="44"/>
    </location>
</feature>
<dbReference type="InterPro" id="IPR032675">
    <property type="entry name" value="LRR_dom_sf"/>
</dbReference>
<gene>
    <name evidence="2" type="ORF">FMOSSE_LOCUS9322</name>
</gene>
<name>A0A9N9CMC6_FUNMO</name>
<accession>A0A9N9CMC6</accession>
<evidence type="ECO:0000313" key="2">
    <source>
        <dbReference type="EMBL" id="CAG8608314.1"/>
    </source>
</evidence>
<dbReference type="CDD" id="cd09917">
    <property type="entry name" value="F-box_SF"/>
    <property type="match status" value="1"/>
</dbReference>
<sequence length="478" mass="55076">MPFRLPIDCIDDIFENLDKRSLHSCLLVSRFWSEVSVRILWRDFLNYYPKFRFSSRYLSILVACLPKESKDLLHEKNILIPTPTSKPPRFNYLSYCKILSIKSLDQLLIDVLSSPSQGTLQQEQDLINNIRLVSQEILKEFFKQTFHIKELTYCGSSMGGEKYISNIAFPEAMDRLTDLSILSCNSGIPSEFFYQLTQVCSTIQSLEISLDKSISGGLKELIIAQRNLKSFTIRNNTEANVEILIPSLAKHSNTIIKLNIYEVYVSYPMSSIAAFTNLQELTVLRIGTPTVLPDVTYPRLQSLNLDGCNLPSTKFLENNGKNLQFLHTYESDESLILAIARFCPNLRSIYARFRSNPTGLESLKTLLINCQQLEEIIVYCGGDYLNEDDLLDYFASYSSKNVYRLHVRYEGELRSELSPAVLERFFTTWTNRMPQKSLSLITERFHCSHKRTMVIKRDTLQVFMKYSKLGVIDVHRSL</sequence>
<dbReference type="InterPro" id="IPR036047">
    <property type="entry name" value="F-box-like_dom_sf"/>
</dbReference>
<dbReference type="AlphaFoldDB" id="A0A9N9CMC6"/>
<dbReference type="Gene3D" id="3.80.10.10">
    <property type="entry name" value="Ribonuclease Inhibitor"/>
    <property type="match status" value="1"/>
</dbReference>
<evidence type="ECO:0000259" key="1">
    <source>
        <dbReference type="Pfam" id="PF12937"/>
    </source>
</evidence>
<keyword evidence="3" id="KW-1185">Reference proteome</keyword>
<reference evidence="2" key="1">
    <citation type="submission" date="2021-06" db="EMBL/GenBank/DDBJ databases">
        <authorList>
            <person name="Kallberg Y."/>
            <person name="Tangrot J."/>
            <person name="Rosling A."/>
        </authorList>
    </citation>
    <scope>NUCLEOTIDE SEQUENCE</scope>
    <source>
        <strain evidence="2">87-6 pot B 2015</strain>
    </source>
</reference>